<keyword evidence="3" id="KW-1185">Reference proteome</keyword>
<organism evidence="2 3">
    <name type="scientific">Recurvomyces mirabilis</name>
    <dbReference type="NCBI Taxonomy" id="574656"/>
    <lineage>
        <taxon>Eukaryota</taxon>
        <taxon>Fungi</taxon>
        <taxon>Dikarya</taxon>
        <taxon>Ascomycota</taxon>
        <taxon>Pezizomycotina</taxon>
        <taxon>Dothideomycetes</taxon>
        <taxon>Dothideomycetidae</taxon>
        <taxon>Mycosphaerellales</taxon>
        <taxon>Teratosphaeriaceae</taxon>
        <taxon>Recurvomyces</taxon>
    </lineage>
</organism>
<gene>
    <name evidence="2" type="ORF">LTR78_001968</name>
</gene>
<dbReference type="PANTHER" id="PTHR34815">
    <property type="entry name" value="LYSINE ACETYLTRANSFERASE"/>
    <property type="match status" value="1"/>
</dbReference>
<name>A0AAE0WTQ7_9PEZI</name>
<feature type="domain" description="LYC1 C-terminal" evidence="1">
    <location>
        <begin position="165"/>
        <end position="390"/>
    </location>
</feature>
<evidence type="ECO:0000259" key="1">
    <source>
        <dbReference type="Pfam" id="PF22998"/>
    </source>
</evidence>
<evidence type="ECO:0000313" key="3">
    <source>
        <dbReference type="Proteomes" id="UP001274830"/>
    </source>
</evidence>
<accession>A0AAE0WTQ7</accession>
<reference evidence="2" key="1">
    <citation type="submission" date="2023-07" db="EMBL/GenBank/DDBJ databases">
        <title>Black Yeasts Isolated from many extreme environments.</title>
        <authorList>
            <person name="Coleine C."/>
            <person name="Stajich J.E."/>
            <person name="Selbmann L."/>
        </authorList>
    </citation>
    <scope>NUCLEOTIDE SEQUENCE</scope>
    <source>
        <strain evidence="2">CCFEE 5485</strain>
    </source>
</reference>
<dbReference type="Gene3D" id="3.40.630.30">
    <property type="match status" value="1"/>
</dbReference>
<dbReference type="SUPFAM" id="SSF55729">
    <property type="entry name" value="Acyl-CoA N-acyltransferases (Nat)"/>
    <property type="match status" value="1"/>
</dbReference>
<dbReference type="PANTHER" id="PTHR34815:SF4">
    <property type="entry name" value="N-ACETYLTRANSFERASE DOMAIN-CONTAINING PROTEIN"/>
    <property type="match status" value="1"/>
</dbReference>
<dbReference type="AlphaFoldDB" id="A0AAE0WTQ7"/>
<evidence type="ECO:0000313" key="2">
    <source>
        <dbReference type="EMBL" id="KAK3677873.1"/>
    </source>
</evidence>
<dbReference type="InterPro" id="IPR055100">
    <property type="entry name" value="GNAT_LYC1-like"/>
</dbReference>
<sequence>MDLPHKDSSELHLVVATPEELLQQQHDNSGEWKGALSLEAYLRREKFLLQQQLTKDGGLTPWMLVYQPQKGPRQVLCGCESIKKKALIARNGQVEETIVHGVASVFCPPKYRGRGYAGRMMHDVAKRLKTWQVDEGQISGFSILYSDIGKDIYAARGWQPFPSLHVTLPAKATAPSSSIRKLETTDLTELCRKDEQLLRKRLQSHKLSGRTAVALLPDFRTLQWHNAREDFVARELYSNNVRVMEGGRGATVTLEDGHQASCYWTRVWTNPQEEAPNTLQILRLIIEGEGGDEYDFGPATDEGVAKMKNQPLVNAVSVLFAAAQNAAHAAGMDEVQIWNPTSITLAAVKLLCTNAAVVTREKESITSLQWYGEGSWQDIDWICNEKYAWC</sequence>
<dbReference type="InterPro" id="IPR053013">
    <property type="entry name" value="LAT"/>
</dbReference>
<comment type="caution">
    <text evidence="2">The sequence shown here is derived from an EMBL/GenBank/DDBJ whole genome shotgun (WGS) entry which is preliminary data.</text>
</comment>
<dbReference type="InterPro" id="IPR016181">
    <property type="entry name" value="Acyl_CoA_acyltransferase"/>
</dbReference>
<dbReference type="EMBL" id="JAUTXT010000005">
    <property type="protein sequence ID" value="KAK3677873.1"/>
    <property type="molecule type" value="Genomic_DNA"/>
</dbReference>
<protein>
    <recommendedName>
        <fullName evidence="1">LYC1 C-terminal domain-containing protein</fullName>
    </recommendedName>
</protein>
<dbReference type="Proteomes" id="UP001274830">
    <property type="component" value="Unassembled WGS sequence"/>
</dbReference>
<dbReference type="Pfam" id="PF22998">
    <property type="entry name" value="GNAT_LYC1-like"/>
    <property type="match status" value="1"/>
</dbReference>
<proteinExistence type="predicted"/>